<dbReference type="InterPro" id="IPR015806">
    <property type="entry name" value="Pyrv_Knase_insert_dom_sf"/>
</dbReference>
<dbReference type="InterPro" id="IPR015813">
    <property type="entry name" value="Pyrv/PenolPyrv_kinase-like_dom"/>
</dbReference>
<dbReference type="AlphaFoldDB" id="A0A1F5S4J9"/>
<evidence type="ECO:0000259" key="16">
    <source>
        <dbReference type="Pfam" id="PF00224"/>
    </source>
</evidence>
<sequence>MNKRTKIVCTIGPSSESVETLTKMLKAGMNTARLNFSHGNHAWHQKTIKKIRTISKKFDEPIGIIADLQGPRIRVGELPEKEIKLTVKEHIVITTNPKKTKEKILITGGDFHKDLSLGDRILLDEGLLELKVLKISSQDIFCEVVVGGMLTSHKGVNFPDTKINIPSFTKKDKEDLEFAVSQNVDWVALSFVSEAREVYDVKYFIRDIEKKFGRPKNLPIRIIVKIEKNEAIKNFDEILEATDGIMIARGDLGLEAAAEDVPLFQKKIIDKCLEAAKPVIVATQMLDSMIRKPRPTRAEVSDVANAVIDHTDAVMLSGETASGLYPVLAVATMTKIIEKIEASAYDDLVIGEIIKKIKPVDEAVGRVANILARTVEAKAILAASLSGYAGRIVCRYRPELPVFVSTDSKEVEKQLALSWGTIPFVLPSCRSVEELVDRSIAYIKKKKFIKRGDKIIIIAGEPVGKSGNINLIEIKEIV</sequence>
<dbReference type="GO" id="GO:0004743">
    <property type="term" value="F:pyruvate kinase activity"/>
    <property type="evidence" value="ECO:0007669"/>
    <property type="project" value="UniProtKB-UniRule"/>
</dbReference>
<dbReference type="Gene3D" id="3.40.1380.20">
    <property type="entry name" value="Pyruvate kinase, C-terminal domain"/>
    <property type="match status" value="1"/>
</dbReference>
<evidence type="ECO:0000256" key="8">
    <source>
        <dbReference type="ARBA" id="ARBA00022741"/>
    </source>
</evidence>
<gene>
    <name evidence="18" type="ORF">A2257_02160</name>
</gene>
<dbReference type="Pfam" id="PF00224">
    <property type="entry name" value="PK"/>
    <property type="match status" value="1"/>
</dbReference>
<evidence type="ECO:0000256" key="4">
    <source>
        <dbReference type="ARBA" id="ARBA00008663"/>
    </source>
</evidence>
<dbReference type="PROSITE" id="PS00110">
    <property type="entry name" value="PYRUVATE_KINASE"/>
    <property type="match status" value="1"/>
</dbReference>
<evidence type="ECO:0000313" key="19">
    <source>
        <dbReference type="Proteomes" id="UP000177407"/>
    </source>
</evidence>
<feature type="domain" description="Pyruvate kinase barrel" evidence="16">
    <location>
        <begin position="3"/>
        <end position="330"/>
    </location>
</feature>
<dbReference type="Proteomes" id="UP000177407">
    <property type="component" value="Unassembled WGS sequence"/>
</dbReference>
<dbReference type="SUPFAM" id="SSF51621">
    <property type="entry name" value="Phosphoenolpyruvate/pyruvate domain"/>
    <property type="match status" value="1"/>
</dbReference>
<dbReference type="SUPFAM" id="SSF50800">
    <property type="entry name" value="PK beta-barrel domain-like"/>
    <property type="match status" value="1"/>
</dbReference>
<dbReference type="SUPFAM" id="SSF52935">
    <property type="entry name" value="PK C-terminal domain-like"/>
    <property type="match status" value="1"/>
</dbReference>
<dbReference type="EC" id="2.7.1.40" evidence="5 14"/>
<keyword evidence="13 18" id="KW-0670">Pyruvate</keyword>
<dbReference type="PANTHER" id="PTHR11817">
    <property type="entry name" value="PYRUVATE KINASE"/>
    <property type="match status" value="1"/>
</dbReference>
<keyword evidence="9 15" id="KW-0418">Kinase</keyword>
<evidence type="ECO:0000256" key="9">
    <source>
        <dbReference type="ARBA" id="ARBA00022777"/>
    </source>
</evidence>
<dbReference type="GO" id="GO:0016301">
    <property type="term" value="F:kinase activity"/>
    <property type="evidence" value="ECO:0007669"/>
    <property type="project" value="UniProtKB-KW"/>
</dbReference>
<dbReference type="GO" id="GO:0005524">
    <property type="term" value="F:ATP binding"/>
    <property type="evidence" value="ECO:0007669"/>
    <property type="project" value="UniProtKB-KW"/>
</dbReference>
<name>A0A1F5S4J9_9BACT</name>
<evidence type="ECO:0000256" key="10">
    <source>
        <dbReference type="ARBA" id="ARBA00022840"/>
    </source>
</evidence>
<dbReference type="UniPathway" id="UPA00109">
    <property type="reaction ID" value="UER00188"/>
</dbReference>
<comment type="similarity">
    <text evidence="4 15">Belongs to the pyruvate kinase family.</text>
</comment>
<evidence type="ECO:0000256" key="3">
    <source>
        <dbReference type="ARBA" id="ARBA00004997"/>
    </source>
</evidence>
<dbReference type="NCBIfam" id="NF004491">
    <property type="entry name" value="PRK05826.1"/>
    <property type="match status" value="1"/>
</dbReference>
<evidence type="ECO:0000259" key="17">
    <source>
        <dbReference type="Pfam" id="PF02887"/>
    </source>
</evidence>
<dbReference type="NCBIfam" id="TIGR01064">
    <property type="entry name" value="pyruv_kin"/>
    <property type="match status" value="1"/>
</dbReference>
<comment type="catalytic activity">
    <reaction evidence="15">
        <text>pyruvate + ATP = phosphoenolpyruvate + ADP + H(+)</text>
        <dbReference type="Rhea" id="RHEA:18157"/>
        <dbReference type="ChEBI" id="CHEBI:15361"/>
        <dbReference type="ChEBI" id="CHEBI:15378"/>
        <dbReference type="ChEBI" id="CHEBI:30616"/>
        <dbReference type="ChEBI" id="CHEBI:58702"/>
        <dbReference type="ChEBI" id="CHEBI:456216"/>
        <dbReference type="EC" id="2.7.1.40"/>
    </reaction>
</comment>
<evidence type="ECO:0000256" key="2">
    <source>
        <dbReference type="ARBA" id="ARBA00001958"/>
    </source>
</evidence>
<evidence type="ECO:0000256" key="12">
    <source>
        <dbReference type="ARBA" id="ARBA00023152"/>
    </source>
</evidence>
<accession>A0A1F5S4J9</accession>
<evidence type="ECO:0000256" key="1">
    <source>
        <dbReference type="ARBA" id="ARBA00001946"/>
    </source>
</evidence>
<protein>
    <recommendedName>
        <fullName evidence="5 14">Pyruvate kinase</fullName>
        <ecNumber evidence="5 14">2.7.1.40</ecNumber>
    </recommendedName>
</protein>
<comment type="caution">
    <text evidence="18">The sequence shown here is derived from an EMBL/GenBank/DDBJ whole genome shotgun (WGS) entry which is preliminary data.</text>
</comment>
<dbReference type="InterPro" id="IPR040442">
    <property type="entry name" value="Pyrv_kinase-like_dom_sf"/>
</dbReference>
<dbReference type="GO" id="GO:0030955">
    <property type="term" value="F:potassium ion binding"/>
    <property type="evidence" value="ECO:0007669"/>
    <property type="project" value="UniProtKB-UniRule"/>
</dbReference>
<dbReference type="InterPro" id="IPR018209">
    <property type="entry name" value="Pyrv_Knase_AS"/>
</dbReference>
<evidence type="ECO:0000313" key="18">
    <source>
        <dbReference type="EMBL" id="OGF21589.1"/>
    </source>
</evidence>
<evidence type="ECO:0000256" key="11">
    <source>
        <dbReference type="ARBA" id="ARBA00022842"/>
    </source>
</evidence>
<keyword evidence="10" id="KW-0067">ATP-binding</keyword>
<dbReference type="GO" id="GO:0000287">
    <property type="term" value="F:magnesium ion binding"/>
    <property type="evidence" value="ECO:0007669"/>
    <property type="project" value="UniProtKB-UniRule"/>
</dbReference>
<dbReference type="PRINTS" id="PR01050">
    <property type="entry name" value="PYRUVTKNASE"/>
</dbReference>
<keyword evidence="7" id="KW-0479">Metal-binding</keyword>
<comment type="cofactor">
    <cofactor evidence="1">
        <name>Mg(2+)</name>
        <dbReference type="ChEBI" id="CHEBI:18420"/>
    </cofactor>
</comment>
<evidence type="ECO:0000256" key="14">
    <source>
        <dbReference type="NCBIfam" id="TIGR01064"/>
    </source>
</evidence>
<keyword evidence="12 15" id="KW-0324">Glycolysis</keyword>
<dbReference type="NCBIfam" id="NF004978">
    <property type="entry name" value="PRK06354.1"/>
    <property type="match status" value="1"/>
</dbReference>
<evidence type="ECO:0000256" key="15">
    <source>
        <dbReference type="RuleBase" id="RU000504"/>
    </source>
</evidence>
<evidence type="ECO:0000256" key="7">
    <source>
        <dbReference type="ARBA" id="ARBA00022723"/>
    </source>
</evidence>
<dbReference type="InterPro" id="IPR015793">
    <property type="entry name" value="Pyrv_Knase_brl"/>
</dbReference>
<feature type="domain" description="Pyruvate kinase C-terminal" evidence="17">
    <location>
        <begin position="362"/>
        <end position="474"/>
    </location>
</feature>
<dbReference type="InterPro" id="IPR011037">
    <property type="entry name" value="Pyrv_Knase-like_insert_dom_sf"/>
</dbReference>
<reference evidence="18 19" key="1">
    <citation type="journal article" date="2016" name="Nat. Commun.">
        <title>Thousands of microbial genomes shed light on interconnected biogeochemical processes in an aquifer system.</title>
        <authorList>
            <person name="Anantharaman K."/>
            <person name="Brown C.T."/>
            <person name="Hug L.A."/>
            <person name="Sharon I."/>
            <person name="Castelle C.J."/>
            <person name="Probst A.J."/>
            <person name="Thomas B.C."/>
            <person name="Singh A."/>
            <person name="Wilkins M.J."/>
            <person name="Karaoz U."/>
            <person name="Brodie E.L."/>
            <person name="Williams K.H."/>
            <person name="Hubbard S.S."/>
            <person name="Banfield J.F."/>
        </authorList>
    </citation>
    <scope>NUCLEOTIDE SEQUENCE [LARGE SCALE GENOMIC DNA]</scope>
</reference>
<dbReference type="FunFam" id="2.40.33.10:FF:000001">
    <property type="entry name" value="Pyruvate kinase"/>
    <property type="match status" value="1"/>
</dbReference>
<dbReference type="InterPro" id="IPR001697">
    <property type="entry name" value="Pyr_Knase"/>
</dbReference>
<dbReference type="EMBL" id="MFGA01000002">
    <property type="protein sequence ID" value="OGF21589.1"/>
    <property type="molecule type" value="Genomic_DNA"/>
</dbReference>
<comment type="cofactor">
    <cofactor evidence="2">
        <name>K(+)</name>
        <dbReference type="ChEBI" id="CHEBI:29103"/>
    </cofactor>
</comment>
<dbReference type="InterPro" id="IPR015795">
    <property type="entry name" value="Pyrv_Knase_C"/>
</dbReference>
<dbReference type="FunFam" id="3.20.20.60:FF:000025">
    <property type="entry name" value="Pyruvate kinase"/>
    <property type="match status" value="1"/>
</dbReference>
<evidence type="ECO:0000256" key="6">
    <source>
        <dbReference type="ARBA" id="ARBA00022679"/>
    </source>
</evidence>
<evidence type="ECO:0000256" key="13">
    <source>
        <dbReference type="ARBA" id="ARBA00023317"/>
    </source>
</evidence>
<proteinExistence type="inferred from homology"/>
<dbReference type="Gene3D" id="2.40.33.10">
    <property type="entry name" value="PK beta-barrel domain-like"/>
    <property type="match status" value="1"/>
</dbReference>
<comment type="pathway">
    <text evidence="3 15">Carbohydrate degradation; glycolysis; pyruvate from D-glyceraldehyde 3-phosphate: step 5/5.</text>
</comment>
<dbReference type="Pfam" id="PF02887">
    <property type="entry name" value="PK_C"/>
    <property type="match status" value="1"/>
</dbReference>
<organism evidence="18 19">
    <name type="scientific">Candidatus Falkowbacteria bacterium RIFOXYA2_FULL_38_12</name>
    <dbReference type="NCBI Taxonomy" id="1797993"/>
    <lineage>
        <taxon>Bacteria</taxon>
        <taxon>Candidatus Falkowiibacteriota</taxon>
    </lineage>
</organism>
<keyword evidence="8" id="KW-0547">Nucleotide-binding</keyword>
<dbReference type="InterPro" id="IPR036918">
    <property type="entry name" value="Pyrv_Knase_C_sf"/>
</dbReference>
<keyword evidence="6 15" id="KW-0808">Transferase</keyword>
<keyword evidence="11 15" id="KW-0460">Magnesium</keyword>
<dbReference type="Gene3D" id="3.20.20.60">
    <property type="entry name" value="Phosphoenolpyruvate-binding domains"/>
    <property type="match status" value="1"/>
</dbReference>
<evidence type="ECO:0000256" key="5">
    <source>
        <dbReference type="ARBA" id="ARBA00012142"/>
    </source>
</evidence>